<dbReference type="InterPro" id="IPR036864">
    <property type="entry name" value="Zn2-C6_fun-type_DNA-bd_sf"/>
</dbReference>
<dbReference type="AlphaFoldDB" id="A0A8H5NUM2"/>
<dbReference type="PANTHER" id="PTHR33112:SF15">
    <property type="entry name" value="HETEROKARYON INCOMPATIBILITY DOMAIN-CONTAINING PROTEIN"/>
    <property type="match status" value="1"/>
</dbReference>
<dbReference type="CDD" id="cd00067">
    <property type="entry name" value="GAL4"/>
    <property type="match status" value="1"/>
</dbReference>
<gene>
    <name evidence="4" type="ORF">FPCIR_11402</name>
</gene>
<evidence type="ECO:0000313" key="4">
    <source>
        <dbReference type="EMBL" id="KAF5578859.1"/>
    </source>
</evidence>
<protein>
    <submittedName>
        <fullName evidence="4">Heterokaryon incompatibility protein</fullName>
    </submittedName>
</protein>
<accession>A0A8H5NUM2</accession>
<dbReference type="Gene3D" id="4.10.240.10">
    <property type="entry name" value="Zn(2)-C6 fungal-type DNA-binding domain"/>
    <property type="match status" value="1"/>
</dbReference>
<evidence type="ECO:0000256" key="2">
    <source>
        <dbReference type="SAM" id="MobiDB-lite"/>
    </source>
</evidence>
<dbReference type="PROSITE" id="PS50048">
    <property type="entry name" value="ZN2_CY6_FUNGAL_2"/>
    <property type="match status" value="1"/>
</dbReference>
<feature type="domain" description="Zn(2)-C6 fungal-type" evidence="3">
    <location>
        <begin position="676"/>
        <end position="706"/>
    </location>
</feature>
<dbReference type="InterPro" id="IPR021858">
    <property type="entry name" value="Fun_TF"/>
</dbReference>
<evidence type="ECO:0000259" key="3">
    <source>
        <dbReference type="PROSITE" id="PS50048"/>
    </source>
</evidence>
<dbReference type="OrthoDB" id="3486565at2759"/>
<dbReference type="GO" id="GO:0008270">
    <property type="term" value="F:zinc ion binding"/>
    <property type="evidence" value="ECO:0007669"/>
    <property type="project" value="InterPro"/>
</dbReference>
<name>A0A8H5NUM2_9HYPO</name>
<dbReference type="InterPro" id="IPR010730">
    <property type="entry name" value="HET"/>
</dbReference>
<dbReference type="SMART" id="SM00066">
    <property type="entry name" value="GAL4"/>
    <property type="match status" value="1"/>
</dbReference>
<evidence type="ECO:0000256" key="1">
    <source>
        <dbReference type="ARBA" id="ARBA00023242"/>
    </source>
</evidence>
<dbReference type="Pfam" id="PF11951">
    <property type="entry name" value="Fungal_trans_2"/>
    <property type="match status" value="1"/>
</dbReference>
<feature type="compositionally biased region" description="Basic and acidic residues" evidence="2">
    <location>
        <begin position="660"/>
        <end position="672"/>
    </location>
</feature>
<feature type="region of interest" description="Disordered" evidence="2">
    <location>
        <begin position="589"/>
        <end position="672"/>
    </location>
</feature>
<dbReference type="Pfam" id="PF00172">
    <property type="entry name" value="Zn_clus"/>
    <property type="match status" value="1"/>
</dbReference>
<reference evidence="4 5" key="1">
    <citation type="submission" date="2020-05" db="EMBL/GenBank/DDBJ databases">
        <title>Identification and distribution of gene clusters putatively required for synthesis of sphingolipid metabolism inhibitors in phylogenetically diverse species of the filamentous fungus Fusarium.</title>
        <authorList>
            <person name="Kim H.-S."/>
            <person name="Busman M."/>
            <person name="Brown D.W."/>
            <person name="Divon H."/>
            <person name="Uhlig S."/>
            <person name="Proctor R.H."/>
        </authorList>
    </citation>
    <scope>NUCLEOTIDE SEQUENCE [LARGE SCALE GENOMIC DNA]</scope>
    <source>
        <strain evidence="4 5">NRRL 36939</strain>
    </source>
</reference>
<keyword evidence="1" id="KW-0539">Nucleus</keyword>
<dbReference type="InterPro" id="IPR001138">
    <property type="entry name" value="Zn2Cys6_DnaBD"/>
</dbReference>
<dbReference type="EMBL" id="JAAOAS010000347">
    <property type="protein sequence ID" value="KAF5578859.1"/>
    <property type="molecule type" value="Genomic_DNA"/>
</dbReference>
<organism evidence="4 5">
    <name type="scientific">Fusarium pseudocircinatum</name>
    <dbReference type="NCBI Taxonomy" id="56676"/>
    <lineage>
        <taxon>Eukaryota</taxon>
        <taxon>Fungi</taxon>
        <taxon>Dikarya</taxon>
        <taxon>Ascomycota</taxon>
        <taxon>Pezizomycotina</taxon>
        <taxon>Sordariomycetes</taxon>
        <taxon>Hypocreomycetidae</taxon>
        <taxon>Hypocreales</taxon>
        <taxon>Nectriaceae</taxon>
        <taxon>Fusarium</taxon>
        <taxon>Fusarium fujikuroi species complex</taxon>
    </lineage>
</organism>
<dbReference type="PANTHER" id="PTHR33112">
    <property type="entry name" value="DOMAIN PROTEIN, PUTATIVE-RELATED"/>
    <property type="match status" value="1"/>
</dbReference>
<dbReference type="SUPFAM" id="SSF57701">
    <property type="entry name" value="Zn2/Cys6 DNA-binding domain"/>
    <property type="match status" value="1"/>
</dbReference>
<dbReference type="Pfam" id="PF06985">
    <property type="entry name" value="HET"/>
    <property type="match status" value="1"/>
</dbReference>
<dbReference type="Proteomes" id="UP000546213">
    <property type="component" value="Unassembled WGS sequence"/>
</dbReference>
<proteinExistence type="predicted"/>
<comment type="caution">
    <text evidence="4">The sequence shown here is derived from an EMBL/GenBank/DDBJ whole genome shotgun (WGS) entry which is preliminary data.</text>
</comment>
<dbReference type="GO" id="GO:0000981">
    <property type="term" value="F:DNA-binding transcription factor activity, RNA polymerase II-specific"/>
    <property type="evidence" value="ECO:0007669"/>
    <property type="project" value="InterPro"/>
</dbReference>
<feature type="compositionally biased region" description="Basic and acidic residues" evidence="2">
    <location>
        <begin position="603"/>
        <end position="612"/>
    </location>
</feature>
<keyword evidence="5" id="KW-1185">Reference proteome</keyword>
<evidence type="ECO:0000313" key="5">
    <source>
        <dbReference type="Proteomes" id="UP000546213"/>
    </source>
</evidence>
<sequence>MPLCSICLNINFGTILQPRTEGYPEPTGGWPRNFELYFYDASDCRDTDFEKALVPHQDSLEKLVASARSCKLCRFIERCVSETLAKIKESNGLGFQRIPESNYTLWLSGRNEADGFQIIGCHNELRHQYRIMGGGGVCVSEDSPLARVVKGRPVSADPMFSSILAHFPDLIQDCKDKHGHVEYEKGEAPTRILRIEDNGQTITLVEGNMNIEGGYAALSHCWGDGPRITLNAGSVTNLTNGMNVADLPKTFQDTVRVVDRLGLSHLWIDSLCIFQDDPNDWARESARMAKVYGNSTVTIAASRATNSFEGFLGKRTQQDYIAAPFRHGQVSGEILIFPLHVRNVGDTSRYARLEDEPLTKRGWVLQERYLSPRTIHFDSSQVCFECKRTFMTEDGCSASPSRLNWQYKLPSHNSWEEDWEQVVCLYSQRKLTMKTDKLPAIAGIAEYFSNIAADASIDNRYLAGLWQNNIISGLCWQIDLRKGSQRRGGQYRAPTWSWASLDAAVWFRSVKHPLAVFQDAHVALDSDKSPFGKVTGGWILLRARKYHLMTSEDWWFAWRKRLRKPGEFRYLNLQLLPFNEHPMLAELDEHWGPLPPDAPSLSPDRKHPRSESPDEMEGLSLILPPDVKDGHTRGHVLRYTPKETKVASPFPATTSQDSQPAERDSGKHRENGAQHGCLRCRQRRVKYPEEKPSCAQCLTKGFKCSYNVQLRWQPIQEFKGTSLPVKQLVKDYMFLHASSLDFEDSTPTPFLHTSSTLTEPPDRSLDTTFSDHTICGDGITLDFQLWSSPIAISSVELDLWHYFSVAIAPACVLDPAVNPYKDIILRIAHPGDKTSPVFNIIMAIAAQEKAILGGPKYHSIAMRYYNGAVRTLRLDIIKLNNGLSDQASKASILATVMALVFLDIMSKCSNWWVVHSNFARSLVHKFRSIQPSYDPDQDALLNFVGGYVVIHEVYAHTAWDATEPDTYNEPITSMCDEMNLKTLTGCSTEFLQILADINSLAADF</sequence>